<reference evidence="1 2" key="1">
    <citation type="submission" date="2018-06" db="EMBL/GenBank/DDBJ databases">
        <authorList>
            <consortium name="Pathogen Informatics"/>
            <person name="Doyle S."/>
        </authorList>
    </citation>
    <scope>NUCLEOTIDE SEQUENCE [LARGE SCALE GENOMIC DNA]</scope>
    <source>
        <strain evidence="1 2">NCTC8622</strain>
    </source>
</reference>
<keyword evidence="1" id="KW-0282">Flagellum</keyword>
<dbReference type="GO" id="GO:0019867">
    <property type="term" value="C:outer membrane"/>
    <property type="evidence" value="ECO:0007669"/>
    <property type="project" value="InterPro"/>
</dbReference>
<proteinExistence type="predicted"/>
<gene>
    <name evidence="1" type="ORF">NCTC8622_02974</name>
</gene>
<sequence>MNGDSIDNGTEGSAVRVGLGTQFSFTKNFSAYTDANYLGGGDVDQDWPRTWVLNIPGNILHSEEILVI</sequence>
<dbReference type="Proteomes" id="UP000254079">
    <property type="component" value="Unassembled WGS sequence"/>
</dbReference>
<dbReference type="Gene3D" id="2.40.128.130">
    <property type="entry name" value="Autotransporter beta-domain"/>
    <property type="match status" value="1"/>
</dbReference>
<name>A0A376U3S9_ECOLX</name>
<evidence type="ECO:0000313" key="2">
    <source>
        <dbReference type="Proteomes" id="UP000254079"/>
    </source>
</evidence>
<dbReference type="InterPro" id="IPR006315">
    <property type="entry name" value="OM_autotransptr_brl_dom"/>
</dbReference>
<dbReference type="AlphaFoldDB" id="A0A376U3S9"/>
<dbReference type="InterPro" id="IPR036709">
    <property type="entry name" value="Autotransporte_beta_dom_sf"/>
</dbReference>
<dbReference type="NCBIfam" id="TIGR01414">
    <property type="entry name" value="autotrans_barl"/>
    <property type="match status" value="1"/>
</dbReference>
<keyword evidence="1" id="KW-0969">Cilium</keyword>
<protein>
    <submittedName>
        <fullName evidence="1">Flagellin structural protein</fullName>
    </submittedName>
</protein>
<organism evidence="1 2">
    <name type="scientific">Escherichia coli</name>
    <dbReference type="NCBI Taxonomy" id="562"/>
    <lineage>
        <taxon>Bacteria</taxon>
        <taxon>Pseudomonadati</taxon>
        <taxon>Pseudomonadota</taxon>
        <taxon>Gammaproteobacteria</taxon>
        <taxon>Enterobacterales</taxon>
        <taxon>Enterobacteriaceae</taxon>
        <taxon>Escherichia</taxon>
    </lineage>
</organism>
<accession>A0A376U3S9</accession>
<evidence type="ECO:0000313" key="1">
    <source>
        <dbReference type="EMBL" id="STI83932.1"/>
    </source>
</evidence>
<keyword evidence="1" id="KW-0966">Cell projection</keyword>
<dbReference type="EMBL" id="UGCP01000002">
    <property type="protein sequence ID" value="STI83932.1"/>
    <property type="molecule type" value="Genomic_DNA"/>
</dbReference>